<organism evidence="2 3">
    <name type="scientific">Algoriphagus aquaeductus</name>
    <dbReference type="NCBI Taxonomy" id="475299"/>
    <lineage>
        <taxon>Bacteria</taxon>
        <taxon>Pseudomonadati</taxon>
        <taxon>Bacteroidota</taxon>
        <taxon>Cytophagia</taxon>
        <taxon>Cytophagales</taxon>
        <taxon>Cyclobacteriaceae</taxon>
        <taxon>Algoriphagus</taxon>
    </lineage>
</organism>
<feature type="chain" id="PRO_5016426217" evidence="1">
    <location>
        <begin position="22"/>
        <end position="185"/>
    </location>
</feature>
<reference evidence="2 3" key="1">
    <citation type="submission" date="2018-06" db="EMBL/GenBank/DDBJ databases">
        <title>Genomic Encyclopedia of Archaeal and Bacterial Type Strains, Phase II (KMG-II): from individual species to whole genera.</title>
        <authorList>
            <person name="Goeker M."/>
        </authorList>
    </citation>
    <scope>NUCLEOTIDE SEQUENCE [LARGE SCALE GENOMIC DNA]</scope>
    <source>
        <strain evidence="2 3">T4</strain>
    </source>
</reference>
<keyword evidence="3" id="KW-1185">Reference proteome</keyword>
<comment type="caution">
    <text evidence="2">The sequence shown here is derived from an EMBL/GenBank/DDBJ whole genome shotgun (WGS) entry which is preliminary data.</text>
</comment>
<keyword evidence="1" id="KW-0732">Signal</keyword>
<dbReference type="RefSeq" id="WP_111391965.1">
    <property type="nucleotide sequence ID" value="NZ_QKTX01000003.1"/>
</dbReference>
<evidence type="ECO:0000256" key="1">
    <source>
        <dbReference type="SAM" id="SignalP"/>
    </source>
</evidence>
<accession>A0A326RUM7</accession>
<gene>
    <name evidence="2" type="ORF">CLV31_103311</name>
</gene>
<dbReference type="AlphaFoldDB" id="A0A326RUM7"/>
<sequence length="185" mass="21118">MKTRSIFLLFGLMILSFQVKSQSAASWEVPMIEVKYQESGGENTLLKIDPGFQYADLHYDGRVFRMFYNNANGILKNARIVDQDSKLQVARGKGSYFWGNARFEFVGGEVFKLKRTRNRNGLEIIGPFGPVFIVENFGINPVKPLNEQDFLAHTFFVFDQIKATQKPPADVIYYAAPVTSFNNRK</sequence>
<dbReference type="Proteomes" id="UP000248917">
    <property type="component" value="Unassembled WGS sequence"/>
</dbReference>
<name>A0A326RUM7_9BACT</name>
<evidence type="ECO:0000313" key="3">
    <source>
        <dbReference type="Proteomes" id="UP000248917"/>
    </source>
</evidence>
<protein>
    <submittedName>
        <fullName evidence="2">Uncharacterized protein</fullName>
    </submittedName>
</protein>
<evidence type="ECO:0000313" key="2">
    <source>
        <dbReference type="EMBL" id="PZV85519.1"/>
    </source>
</evidence>
<feature type="signal peptide" evidence="1">
    <location>
        <begin position="1"/>
        <end position="21"/>
    </location>
</feature>
<dbReference type="EMBL" id="QKTX01000003">
    <property type="protein sequence ID" value="PZV85519.1"/>
    <property type="molecule type" value="Genomic_DNA"/>
</dbReference>
<proteinExistence type="predicted"/>
<dbReference type="OrthoDB" id="825355at2"/>